<accession>A0A4R7J3M0</accession>
<dbReference type="RefSeq" id="WP_133755286.1">
    <property type="nucleotide sequence ID" value="NZ_CP171129.1"/>
</dbReference>
<name>A0A4R7J3M0_9ACTN</name>
<feature type="domain" description="Elongation factor G-binding protein C-terminal treble-clef zinc-finger" evidence="1">
    <location>
        <begin position="11"/>
        <end position="159"/>
    </location>
</feature>
<evidence type="ECO:0000313" key="3">
    <source>
        <dbReference type="Proteomes" id="UP000295371"/>
    </source>
</evidence>
<evidence type="ECO:0000259" key="1">
    <source>
        <dbReference type="Pfam" id="PF16571"/>
    </source>
</evidence>
<reference evidence="2 3" key="1">
    <citation type="submission" date="2019-03" db="EMBL/GenBank/DDBJ databases">
        <title>Genomic Encyclopedia of Archaeal and Bacterial Type Strains, Phase II (KMG-II): from individual species to whole genera.</title>
        <authorList>
            <person name="Goeker M."/>
        </authorList>
    </citation>
    <scope>NUCLEOTIDE SEQUENCE [LARGE SCALE GENOMIC DNA]</scope>
    <source>
        <strain evidence="2 3">DSM 24323</strain>
    </source>
</reference>
<dbReference type="GO" id="GO:0008270">
    <property type="term" value="F:zinc ion binding"/>
    <property type="evidence" value="ECO:0007669"/>
    <property type="project" value="UniProtKB-KW"/>
</dbReference>
<dbReference type="InterPro" id="IPR032330">
    <property type="entry name" value="EF-G-binding_C"/>
</dbReference>
<protein>
    <submittedName>
        <fullName evidence="2">Treble-clef zinc-finger protein</fullName>
    </submittedName>
</protein>
<keyword evidence="3" id="KW-1185">Reference proteome</keyword>
<keyword evidence="2" id="KW-0479">Metal-binding</keyword>
<dbReference type="EMBL" id="SOAW01000002">
    <property type="protein sequence ID" value="TDT30953.1"/>
    <property type="molecule type" value="Genomic_DNA"/>
</dbReference>
<keyword evidence="2" id="KW-0862">Zinc</keyword>
<dbReference type="Pfam" id="PF16571">
    <property type="entry name" value="FBP_C"/>
    <property type="match status" value="1"/>
</dbReference>
<gene>
    <name evidence="2" type="ORF">CLV29_2361</name>
</gene>
<keyword evidence="2" id="KW-0863">Zinc-finger</keyword>
<evidence type="ECO:0000313" key="2">
    <source>
        <dbReference type="EMBL" id="TDT30953.1"/>
    </source>
</evidence>
<organism evidence="2 3">
    <name type="scientific">Naumannella halotolerans</name>
    <dbReference type="NCBI Taxonomy" id="993414"/>
    <lineage>
        <taxon>Bacteria</taxon>
        <taxon>Bacillati</taxon>
        <taxon>Actinomycetota</taxon>
        <taxon>Actinomycetes</taxon>
        <taxon>Propionibacteriales</taxon>
        <taxon>Propionibacteriaceae</taxon>
        <taxon>Naumannella</taxon>
    </lineage>
</organism>
<dbReference type="AlphaFoldDB" id="A0A4R7J3M0"/>
<comment type="caution">
    <text evidence="2">The sequence shown here is derived from an EMBL/GenBank/DDBJ whole genome shotgun (WGS) entry which is preliminary data.</text>
</comment>
<proteinExistence type="predicted"/>
<dbReference type="OrthoDB" id="4171838at2"/>
<dbReference type="Proteomes" id="UP000295371">
    <property type="component" value="Unassembled WGS sequence"/>
</dbReference>
<sequence length="162" mass="17804">MDQPELDKLTWVNSSKTQAKRIQLPDRDRVDWDSLDYWGWRDPKAPQRGYLIVPADDGWIGIALTTTSGGGKKPRAGMCSLCLTPHPMSSIGLFAAPRAGAAGRNGNTVGRYICADLQCSLYIRGILKPEGMSALKETLSPQEKAARLELNLHDFVHQVIDG</sequence>